<comment type="function">
    <text evidence="9">Enables the bacterium to metabolize sucrose as a sole carbon source.</text>
</comment>
<name>A0A1G9UC60_9FIRM</name>
<dbReference type="EMBL" id="FNHZ01000001">
    <property type="protein sequence ID" value="SDM57536.1"/>
    <property type="molecule type" value="Genomic_DNA"/>
</dbReference>
<dbReference type="InterPro" id="IPR013148">
    <property type="entry name" value="Glyco_hydro_32_N"/>
</dbReference>
<dbReference type="InterPro" id="IPR023296">
    <property type="entry name" value="Glyco_hydro_beta-prop_sf"/>
</dbReference>
<dbReference type="InterPro" id="IPR018053">
    <property type="entry name" value="Glyco_hydro_32_AS"/>
</dbReference>
<evidence type="ECO:0000256" key="3">
    <source>
        <dbReference type="ARBA" id="ARBA00012758"/>
    </source>
</evidence>
<accession>A0A1G9UC60</accession>
<dbReference type="OrthoDB" id="9759709at2"/>
<dbReference type="SMART" id="SM00640">
    <property type="entry name" value="Glyco_32"/>
    <property type="match status" value="1"/>
</dbReference>
<dbReference type="InterPro" id="IPR013320">
    <property type="entry name" value="ConA-like_dom_sf"/>
</dbReference>
<evidence type="ECO:0000256" key="6">
    <source>
        <dbReference type="ARBA" id="ARBA00023295"/>
    </source>
</evidence>
<evidence type="ECO:0000256" key="7">
    <source>
        <dbReference type="ARBA" id="ARBA00033367"/>
    </source>
</evidence>
<dbReference type="AlphaFoldDB" id="A0A1G9UC60"/>
<comment type="pathway">
    <text evidence="1 9">Glycan biosynthesis; sucrose metabolism.</text>
</comment>
<sequence>MYKHKYHIMPPKGWLNDPNGSCYYKGLYHIFFQYSKDDVNGGLKTWGHYTSKNLVDFEFKGEAVFPDSEWDKDGAYSGTAFIDAGTLELFYTGNVKHPGNYDYINEGRGHNVLFLQSEDGMHFNNKTCLLTNADYPDNMSCHVRDPKIFYENGLYYMLLGARTRDSKAAFLLYESADRKKWTLNKSLILDNDFGYMWECPDFFELNGHKVLSFCPQGLESSLDRFANVYQSGYIMKDLNKLDIVNRNCDELKSEIKLEDFVEWDLGFDFYAPQTFKGEDGNIYLIGWAGVPDAPYGNAPSIAEGWQHSMTLVRRLSFKNNKIYQEPVIGDIQDKFEEIKVTKLENNESLVKTNLYANIEIEADKDLSVEFNKDLKISYNSEAKELLMEYFNDTGDGRDKRKAKLDSLENLSIFMDGCILEVYANSGEVVMTTRYYPLKKEIDIKIINEKNVCARAYKEN</sequence>
<dbReference type="GO" id="GO:0004564">
    <property type="term" value="F:beta-fructofuranosidase activity"/>
    <property type="evidence" value="ECO:0007669"/>
    <property type="project" value="UniProtKB-EC"/>
</dbReference>
<dbReference type="Gene3D" id="2.115.10.20">
    <property type="entry name" value="Glycosyl hydrolase domain, family 43"/>
    <property type="match status" value="1"/>
</dbReference>
<comment type="subcellular location">
    <subcellularLocation>
        <location evidence="9">Cytoplasm</location>
    </subcellularLocation>
</comment>
<dbReference type="NCBIfam" id="TIGR01322">
    <property type="entry name" value="scrB_fam"/>
    <property type="match status" value="1"/>
</dbReference>
<dbReference type="UniPathway" id="UPA00238"/>
<feature type="domain" description="Glycosyl hydrolase family 32 C-terminal" evidence="11">
    <location>
        <begin position="365"/>
        <end position="448"/>
    </location>
</feature>
<evidence type="ECO:0000256" key="5">
    <source>
        <dbReference type="ARBA" id="ARBA00022801"/>
    </source>
</evidence>
<dbReference type="SUPFAM" id="SSF49899">
    <property type="entry name" value="Concanavalin A-like lectins/glucanases"/>
    <property type="match status" value="1"/>
</dbReference>
<dbReference type="EC" id="3.2.1.26" evidence="3 8"/>
<evidence type="ECO:0000256" key="4">
    <source>
        <dbReference type="ARBA" id="ARBA00019623"/>
    </source>
</evidence>
<dbReference type="Pfam" id="PF08244">
    <property type="entry name" value="Glyco_hydro_32C"/>
    <property type="match status" value="1"/>
</dbReference>
<dbReference type="PANTHER" id="PTHR43101:SF1">
    <property type="entry name" value="BETA-FRUCTOSIDASE"/>
    <property type="match status" value="1"/>
</dbReference>
<keyword evidence="13" id="KW-1185">Reference proteome</keyword>
<evidence type="ECO:0000256" key="8">
    <source>
        <dbReference type="RuleBase" id="RU362110"/>
    </source>
</evidence>
<evidence type="ECO:0000259" key="10">
    <source>
        <dbReference type="Pfam" id="PF00251"/>
    </source>
</evidence>
<dbReference type="Gene3D" id="2.60.120.560">
    <property type="entry name" value="Exo-inulinase, domain 1"/>
    <property type="match status" value="1"/>
</dbReference>
<organism evidence="12 13">
    <name type="scientific">Lachnospira pectinoschiza</name>
    <dbReference type="NCBI Taxonomy" id="28052"/>
    <lineage>
        <taxon>Bacteria</taxon>
        <taxon>Bacillati</taxon>
        <taxon>Bacillota</taxon>
        <taxon>Clostridia</taxon>
        <taxon>Lachnospirales</taxon>
        <taxon>Lachnospiraceae</taxon>
        <taxon>Lachnospira</taxon>
    </lineage>
</organism>
<dbReference type="GO" id="GO:0005737">
    <property type="term" value="C:cytoplasm"/>
    <property type="evidence" value="ECO:0007669"/>
    <property type="project" value="UniProtKB-SubCell"/>
</dbReference>
<dbReference type="Pfam" id="PF00251">
    <property type="entry name" value="Glyco_hydro_32N"/>
    <property type="match status" value="1"/>
</dbReference>
<dbReference type="InterPro" id="IPR051214">
    <property type="entry name" value="GH32_Enzymes"/>
</dbReference>
<reference evidence="13" key="1">
    <citation type="submission" date="2016-10" db="EMBL/GenBank/DDBJ databases">
        <authorList>
            <person name="Varghese N."/>
            <person name="Submissions S."/>
        </authorList>
    </citation>
    <scope>NUCLEOTIDE SEQUENCE [LARGE SCALE GENOMIC DNA]</scope>
    <source>
        <strain evidence="13">M83</strain>
    </source>
</reference>
<dbReference type="GO" id="GO:0005985">
    <property type="term" value="P:sucrose metabolic process"/>
    <property type="evidence" value="ECO:0007669"/>
    <property type="project" value="UniProtKB-UniPathway"/>
</dbReference>
<keyword evidence="5 8" id="KW-0378">Hydrolase</keyword>
<dbReference type="RefSeq" id="WP_074520932.1">
    <property type="nucleotide sequence ID" value="NZ_FNHZ01000001.1"/>
</dbReference>
<evidence type="ECO:0000259" key="11">
    <source>
        <dbReference type="Pfam" id="PF08244"/>
    </source>
</evidence>
<evidence type="ECO:0000256" key="2">
    <source>
        <dbReference type="ARBA" id="ARBA00009902"/>
    </source>
</evidence>
<comment type="similarity">
    <text evidence="2 8">Belongs to the glycosyl hydrolase 32 family.</text>
</comment>
<dbReference type="PANTHER" id="PTHR43101">
    <property type="entry name" value="BETA-FRUCTOSIDASE"/>
    <property type="match status" value="1"/>
</dbReference>
<evidence type="ECO:0000313" key="12">
    <source>
        <dbReference type="EMBL" id="SDM57536.1"/>
    </source>
</evidence>
<dbReference type="SUPFAM" id="SSF75005">
    <property type="entry name" value="Arabinanase/levansucrase/invertase"/>
    <property type="match status" value="1"/>
</dbReference>
<evidence type="ECO:0000313" key="13">
    <source>
        <dbReference type="Proteomes" id="UP000187651"/>
    </source>
</evidence>
<dbReference type="InterPro" id="IPR001362">
    <property type="entry name" value="Glyco_hydro_32"/>
</dbReference>
<keyword evidence="6 8" id="KW-0326">Glycosidase</keyword>
<proteinExistence type="inferred from homology"/>
<gene>
    <name evidence="12" type="ORF">SAMN05216544_0705</name>
</gene>
<dbReference type="Proteomes" id="UP000187651">
    <property type="component" value="Unassembled WGS sequence"/>
</dbReference>
<evidence type="ECO:0000256" key="9">
    <source>
        <dbReference type="RuleBase" id="RU365015"/>
    </source>
</evidence>
<feature type="domain" description="Glycosyl hydrolase family 32 N-terminal" evidence="10">
    <location>
        <begin position="7"/>
        <end position="326"/>
    </location>
</feature>
<evidence type="ECO:0000256" key="1">
    <source>
        <dbReference type="ARBA" id="ARBA00004914"/>
    </source>
</evidence>
<keyword evidence="9" id="KW-0963">Cytoplasm</keyword>
<dbReference type="InterPro" id="IPR013189">
    <property type="entry name" value="Glyco_hydro_32_C"/>
</dbReference>
<dbReference type="InterPro" id="IPR006232">
    <property type="entry name" value="Suc6P_hydrolase"/>
</dbReference>
<comment type="catalytic activity">
    <reaction evidence="8">
        <text>Hydrolysis of terminal non-reducing beta-D-fructofuranoside residues in beta-D-fructofuranosides.</text>
        <dbReference type="EC" id="3.2.1.26"/>
    </reaction>
</comment>
<keyword evidence="9" id="KW-0119">Carbohydrate metabolism</keyword>
<dbReference type="PROSITE" id="PS00609">
    <property type="entry name" value="GLYCOSYL_HYDROL_F32"/>
    <property type="match status" value="1"/>
</dbReference>
<protein>
    <recommendedName>
        <fullName evidence="4 8">Sucrose-6-phosphate hydrolase</fullName>
        <ecNumber evidence="3 8">3.2.1.26</ecNumber>
    </recommendedName>
    <alternativeName>
        <fullName evidence="7 9">Invertase</fullName>
    </alternativeName>
</protein>
<dbReference type="CDD" id="cd18623">
    <property type="entry name" value="GH32_ScrB-like"/>
    <property type="match status" value="1"/>
</dbReference>